<dbReference type="Proteomes" id="UP001275315">
    <property type="component" value="Unassembled WGS sequence"/>
</dbReference>
<comment type="similarity">
    <text evidence="3">Belongs to the CotF family.</text>
</comment>
<protein>
    <submittedName>
        <fullName evidence="4">Spore coat protein</fullName>
    </submittedName>
</protein>
<reference evidence="4 5" key="1">
    <citation type="submission" date="2023-10" db="EMBL/GenBank/DDBJ databases">
        <title>Virgibacillus soli CC-YMP-6 genome.</title>
        <authorList>
            <person name="Miliotis G."/>
            <person name="Sengupta P."/>
            <person name="Hameed A."/>
            <person name="Chuvochina M."/>
            <person name="Mcdonagh F."/>
            <person name="Simpson A.C."/>
            <person name="Singh N.K."/>
            <person name="Rekha P.D."/>
            <person name="Raman K."/>
            <person name="Hugenholtz P."/>
            <person name="Venkateswaran K."/>
        </authorList>
    </citation>
    <scope>NUCLEOTIDE SEQUENCE [LARGE SCALE GENOMIC DNA]</scope>
    <source>
        <strain evidence="4 5">CC-YMP-6</strain>
    </source>
</reference>
<dbReference type="Pfam" id="PF07875">
    <property type="entry name" value="Coat_F"/>
    <property type="match status" value="1"/>
</dbReference>
<evidence type="ECO:0000313" key="5">
    <source>
        <dbReference type="Proteomes" id="UP001275315"/>
    </source>
</evidence>
<comment type="subcellular location">
    <subcellularLocation>
        <location evidence="2">Spore coat</location>
    </subcellularLocation>
</comment>
<name>A0ABU5CMZ1_9BACI</name>
<dbReference type="InterPro" id="IPR012851">
    <property type="entry name" value="Spore_coat_CotF-like"/>
</dbReference>
<evidence type="ECO:0000256" key="1">
    <source>
        <dbReference type="ARBA" id="ARBA00022969"/>
    </source>
</evidence>
<evidence type="ECO:0000256" key="3">
    <source>
        <dbReference type="ARBA" id="ARBA00024344"/>
    </source>
</evidence>
<comment type="caution">
    <text evidence="4">The sequence shown here is derived from an EMBL/GenBank/DDBJ whole genome shotgun (WGS) entry which is preliminary data.</text>
</comment>
<dbReference type="InterPro" id="IPR012347">
    <property type="entry name" value="Ferritin-like"/>
</dbReference>
<keyword evidence="4" id="KW-0946">Virion</keyword>
<proteinExistence type="inferred from homology"/>
<gene>
    <name evidence="4" type="ORF">RWD45_02795</name>
</gene>
<keyword evidence="4" id="KW-0167">Capsid protein</keyword>
<evidence type="ECO:0000313" key="4">
    <source>
        <dbReference type="EMBL" id="MDY0407736.1"/>
    </source>
</evidence>
<accession>A0ABU5CMZ1</accession>
<sequence length="185" mass="21828">MESTERQRPNHLAWHETLELHEIVAMQSTALMKMKLFMGEIKDRAVRNLYREGINNTEKELRELLKFYSLAPREEELLDEDFQEDDFRQIDAGFYAAVLLSHSKTAVKTYAAAITETATPRLRKTFTTQLQRCIQFHEKVFNYMFEQGLYPAYDLKRLLEGDVQRANKALNMRVKEQRDTTDQTD</sequence>
<organism evidence="4 5">
    <name type="scientific">Paracerasibacillus soli</name>
    <dbReference type="NCBI Taxonomy" id="480284"/>
    <lineage>
        <taxon>Bacteria</taxon>
        <taxon>Bacillati</taxon>
        <taxon>Bacillota</taxon>
        <taxon>Bacilli</taxon>
        <taxon>Bacillales</taxon>
        <taxon>Bacillaceae</taxon>
        <taxon>Paracerasibacillus</taxon>
    </lineage>
</organism>
<evidence type="ECO:0000256" key="2">
    <source>
        <dbReference type="ARBA" id="ARBA00024325"/>
    </source>
</evidence>
<dbReference type="EMBL" id="JAWDIQ010000001">
    <property type="protein sequence ID" value="MDY0407736.1"/>
    <property type="molecule type" value="Genomic_DNA"/>
</dbReference>
<dbReference type="PANTHER" id="PTHR39183">
    <property type="entry name" value="SPORE COAT PROTEIN F-LIKE PROTEIN YHCQ"/>
    <property type="match status" value="1"/>
</dbReference>
<dbReference type="RefSeq" id="WP_320378525.1">
    <property type="nucleotide sequence ID" value="NZ_JAWDIQ010000001.1"/>
</dbReference>
<dbReference type="Gene3D" id="1.20.1260.10">
    <property type="match status" value="1"/>
</dbReference>
<keyword evidence="5" id="KW-1185">Reference proteome</keyword>
<dbReference type="PANTHER" id="PTHR39183:SF1">
    <property type="entry name" value="SPORE COAT PROTEIN F-LIKE PROTEIN YHCQ"/>
    <property type="match status" value="1"/>
</dbReference>
<keyword evidence="1" id="KW-0749">Sporulation</keyword>